<proteinExistence type="predicted"/>
<gene>
    <name evidence="2" type="ORF">DVH24_036792</name>
</gene>
<keyword evidence="3" id="KW-1185">Reference proteome</keyword>
<organism evidence="2 3">
    <name type="scientific">Malus domestica</name>
    <name type="common">Apple</name>
    <name type="synonym">Pyrus malus</name>
    <dbReference type="NCBI Taxonomy" id="3750"/>
    <lineage>
        <taxon>Eukaryota</taxon>
        <taxon>Viridiplantae</taxon>
        <taxon>Streptophyta</taxon>
        <taxon>Embryophyta</taxon>
        <taxon>Tracheophyta</taxon>
        <taxon>Spermatophyta</taxon>
        <taxon>Magnoliopsida</taxon>
        <taxon>eudicotyledons</taxon>
        <taxon>Gunneridae</taxon>
        <taxon>Pentapetalae</taxon>
        <taxon>rosids</taxon>
        <taxon>fabids</taxon>
        <taxon>Rosales</taxon>
        <taxon>Rosaceae</taxon>
        <taxon>Amygdaloideae</taxon>
        <taxon>Maleae</taxon>
        <taxon>Malus</taxon>
    </lineage>
</organism>
<comment type="caution">
    <text evidence="2">The sequence shown here is derived from an EMBL/GenBank/DDBJ whole genome shotgun (WGS) entry which is preliminary data.</text>
</comment>
<dbReference type="PANTHER" id="PTHR36746:SF3">
    <property type="entry name" value="DUF4005 DOMAIN-CONTAINING PROTEIN"/>
    <property type="match status" value="1"/>
</dbReference>
<evidence type="ECO:0000256" key="1">
    <source>
        <dbReference type="SAM" id="MobiDB-lite"/>
    </source>
</evidence>
<evidence type="ECO:0000313" key="2">
    <source>
        <dbReference type="EMBL" id="RXH82451.1"/>
    </source>
</evidence>
<dbReference type="PANTHER" id="PTHR36746">
    <property type="entry name" value="BNAC04G51760D PROTEIN"/>
    <property type="match status" value="1"/>
</dbReference>
<name>A0A498ILX4_MALDO</name>
<accession>A0A498ILX4</accession>
<dbReference type="AlphaFoldDB" id="A0A498ILX4"/>
<protein>
    <submittedName>
        <fullName evidence="2">Uncharacterized protein</fullName>
    </submittedName>
</protein>
<sequence length="142" mass="16151">MGNSQAKQQERRKHYEFPASHSPNTSLLSHDHTRYSNSIQVKLTNVSGDEAVQTGTARVHKGEMRMEGNDAFSDYINRTKFKIRPTTSNVGLEKVASIANGVCETKQEDNEYEMFTDFVNRSKFKIRKTSSIGSRNNISFKK</sequence>
<dbReference type="EMBL" id="RDQH01000338">
    <property type="protein sequence ID" value="RXH82451.1"/>
    <property type="molecule type" value="Genomic_DNA"/>
</dbReference>
<feature type="region of interest" description="Disordered" evidence="1">
    <location>
        <begin position="1"/>
        <end position="30"/>
    </location>
</feature>
<evidence type="ECO:0000313" key="3">
    <source>
        <dbReference type="Proteomes" id="UP000290289"/>
    </source>
</evidence>
<reference evidence="2 3" key="1">
    <citation type="submission" date="2018-10" db="EMBL/GenBank/DDBJ databases">
        <title>A high-quality apple genome assembly.</title>
        <authorList>
            <person name="Hu J."/>
        </authorList>
    </citation>
    <scope>NUCLEOTIDE SEQUENCE [LARGE SCALE GENOMIC DNA]</scope>
    <source>
        <strain evidence="3">cv. HFTH1</strain>
        <tissue evidence="2">Young leaf</tissue>
    </source>
</reference>
<dbReference type="Proteomes" id="UP000290289">
    <property type="component" value="Chromosome 12"/>
</dbReference>